<dbReference type="OrthoDB" id="293477at2759"/>
<dbReference type="EMBL" id="CT868053">
    <property type="protein sequence ID" value="CAK67677.1"/>
    <property type="molecule type" value="Genomic_DNA"/>
</dbReference>
<name>A0CA60_PARTE</name>
<protein>
    <submittedName>
        <fullName evidence="2">Uncharacterized protein</fullName>
    </submittedName>
</protein>
<dbReference type="HOGENOM" id="CLU_1630222_0_0_1"/>
<dbReference type="InParanoid" id="A0CA60"/>
<dbReference type="RefSeq" id="XP_001435074.1">
    <property type="nucleotide sequence ID" value="XM_001435037.1"/>
</dbReference>
<dbReference type="AlphaFoldDB" id="A0CA60"/>
<keyword evidence="1" id="KW-0175">Coiled coil</keyword>
<dbReference type="OMA" id="DIQCEYM"/>
<dbReference type="KEGG" id="ptm:GSPATT00036457001"/>
<accession>A0CA60</accession>
<feature type="coiled-coil region" evidence="1">
    <location>
        <begin position="93"/>
        <end position="127"/>
    </location>
</feature>
<evidence type="ECO:0000313" key="3">
    <source>
        <dbReference type="Proteomes" id="UP000000600"/>
    </source>
</evidence>
<reference evidence="2 3" key="1">
    <citation type="journal article" date="2006" name="Nature">
        <title>Global trends of whole-genome duplications revealed by the ciliate Paramecium tetraurelia.</title>
        <authorList>
            <consortium name="Genoscope"/>
            <person name="Aury J.-M."/>
            <person name="Jaillon O."/>
            <person name="Duret L."/>
            <person name="Noel B."/>
            <person name="Jubin C."/>
            <person name="Porcel B.M."/>
            <person name="Segurens B."/>
            <person name="Daubin V."/>
            <person name="Anthouard V."/>
            <person name="Aiach N."/>
            <person name="Arnaiz O."/>
            <person name="Billaut A."/>
            <person name="Beisson J."/>
            <person name="Blanc I."/>
            <person name="Bouhouche K."/>
            <person name="Camara F."/>
            <person name="Duharcourt S."/>
            <person name="Guigo R."/>
            <person name="Gogendeau D."/>
            <person name="Katinka M."/>
            <person name="Keller A.-M."/>
            <person name="Kissmehl R."/>
            <person name="Klotz C."/>
            <person name="Koll F."/>
            <person name="Le Moue A."/>
            <person name="Lepere C."/>
            <person name="Malinsky S."/>
            <person name="Nowacki M."/>
            <person name="Nowak J.K."/>
            <person name="Plattner H."/>
            <person name="Poulain J."/>
            <person name="Ruiz F."/>
            <person name="Serrano V."/>
            <person name="Zagulski M."/>
            <person name="Dessen P."/>
            <person name="Betermier M."/>
            <person name="Weissenbach J."/>
            <person name="Scarpelli C."/>
            <person name="Schachter V."/>
            <person name="Sperling L."/>
            <person name="Meyer E."/>
            <person name="Cohen J."/>
            <person name="Wincker P."/>
        </authorList>
    </citation>
    <scope>NUCLEOTIDE SEQUENCE [LARGE SCALE GENOMIC DNA]</scope>
    <source>
        <strain evidence="2 3">Stock d4-2</strain>
    </source>
</reference>
<sequence>MINSELNQFSKYQGLSTYKPKTQDRIIESRNPLDYYQQNKIDTLNWDHSLLQTKQPINKELDRINSLAETIFIRREQQKQDHQQISEFSQSKIEDVKEDFKMLELKNNRKVQELANIKNELLDIQCEYMSRSQLRLQLSEYVENKKKMGDEDQVLKSIKILQK</sequence>
<dbReference type="GeneID" id="5020859"/>
<evidence type="ECO:0000256" key="1">
    <source>
        <dbReference type="SAM" id="Coils"/>
    </source>
</evidence>
<gene>
    <name evidence="2" type="ORF">GSPATT00036457001</name>
</gene>
<proteinExistence type="predicted"/>
<evidence type="ECO:0000313" key="2">
    <source>
        <dbReference type="EMBL" id="CAK67677.1"/>
    </source>
</evidence>
<dbReference type="Proteomes" id="UP000000600">
    <property type="component" value="Unassembled WGS sequence"/>
</dbReference>
<organism evidence="2 3">
    <name type="scientific">Paramecium tetraurelia</name>
    <dbReference type="NCBI Taxonomy" id="5888"/>
    <lineage>
        <taxon>Eukaryota</taxon>
        <taxon>Sar</taxon>
        <taxon>Alveolata</taxon>
        <taxon>Ciliophora</taxon>
        <taxon>Intramacronucleata</taxon>
        <taxon>Oligohymenophorea</taxon>
        <taxon>Peniculida</taxon>
        <taxon>Parameciidae</taxon>
        <taxon>Paramecium</taxon>
    </lineage>
</organism>
<keyword evidence="3" id="KW-1185">Reference proteome</keyword>